<evidence type="ECO:0008006" key="4">
    <source>
        <dbReference type="Google" id="ProtNLM"/>
    </source>
</evidence>
<feature type="compositionally biased region" description="Low complexity" evidence="1">
    <location>
        <begin position="316"/>
        <end position="327"/>
    </location>
</feature>
<feature type="region of interest" description="Disordered" evidence="1">
    <location>
        <begin position="373"/>
        <end position="411"/>
    </location>
</feature>
<proteinExistence type="predicted"/>
<accession>A0A834T635</accession>
<evidence type="ECO:0000256" key="1">
    <source>
        <dbReference type="SAM" id="MobiDB-lite"/>
    </source>
</evidence>
<evidence type="ECO:0000313" key="2">
    <source>
        <dbReference type="EMBL" id="KAF7816354.1"/>
    </source>
</evidence>
<reference evidence="2" key="1">
    <citation type="submission" date="2020-09" db="EMBL/GenBank/DDBJ databases">
        <title>Genome-Enabled Discovery of Anthraquinone Biosynthesis in Senna tora.</title>
        <authorList>
            <person name="Kang S.-H."/>
            <person name="Pandey R.P."/>
            <person name="Lee C.-M."/>
            <person name="Sim J.-S."/>
            <person name="Jeong J.-T."/>
            <person name="Choi B.-S."/>
            <person name="Jung M."/>
            <person name="Ginzburg D."/>
            <person name="Zhao K."/>
            <person name="Won S.Y."/>
            <person name="Oh T.-J."/>
            <person name="Yu Y."/>
            <person name="Kim N.-H."/>
            <person name="Lee O.R."/>
            <person name="Lee T.-H."/>
            <person name="Bashyal P."/>
            <person name="Kim T.-S."/>
            <person name="Lee W.-H."/>
            <person name="Kawkins C."/>
            <person name="Kim C.-K."/>
            <person name="Kim J.S."/>
            <person name="Ahn B.O."/>
            <person name="Rhee S.Y."/>
            <person name="Sohng J.K."/>
        </authorList>
    </citation>
    <scope>NUCLEOTIDE SEQUENCE</scope>
    <source>
        <tissue evidence="2">Leaf</tissue>
    </source>
</reference>
<feature type="compositionally biased region" description="Polar residues" evidence="1">
    <location>
        <begin position="381"/>
        <end position="401"/>
    </location>
</feature>
<dbReference type="OrthoDB" id="1921521at2759"/>
<dbReference type="AlphaFoldDB" id="A0A834T635"/>
<sequence>MDNQRGRDYFDSGKMLDRVDQSNGEDFDDSSSVDSVSSCGVVSSASSTVLGENDGSRNEVGLTERLTDILVAEGDGDLLLQHSNREDRLLQWLQALDMQVMGACRADERLKPLLKMNASCGVAEDPLLTQLSQHFEPSEVGILARCFCIPLVSIRVGKISKEGTRLCPTANRGNLTLTLLPSSDLRLSFIGDDGKLERIFTLISKSQCSAVVVDEIPADSSGRSFLLRTPDGRTFYFWCSEKSKLLGIELLAKMKDLLKKKPSIAELSGISKSRLDSFATQLRTYLVGSAAGNNQETSGGASTPSANTTVVCNDVSENSHSSSSSKYNRSRHSGGQVVKVNTLYQGSLSPRSSSFKEGPPRNLSSLRIAAREKIKRRGDSHQSSVENLRNDSMNTFNAPSKQSDHGKSPEATTNCAFSHSSFLGSLGLLTVPPSLGLGAEVPPLVSPLFSPYYCWCPPGVSTLPDTAAPPQSLDSSLKFPPLQSDASLLPNIVPVNLLSQAHPLNLSTSMDFPPFLPDPLVRMSLPTSQQIPTFTPLICDPIVHVPVIDVCSSGQGYLVSAGPALPTSIPPLLPNLVKPLIPESDSVVKGARETLRLLMSGSSQANQQVMDALPAVLTNSVDKPNNIFVAGSRGLYTGTREIGVIANSIAAMGLVSLSGVSRGENNSEICGGNSGISEELVNKKPCDSGGVFSLDDEDVPSFVSKRE</sequence>
<gene>
    <name evidence="2" type="ORF">G2W53_030323</name>
</gene>
<keyword evidence="3" id="KW-1185">Reference proteome</keyword>
<evidence type="ECO:0000313" key="3">
    <source>
        <dbReference type="Proteomes" id="UP000634136"/>
    </source>
</evidence>
<dbReference type="PANTHER" id="PTHR36741:SF1">
    <property type="entry name" value="OS07G0100500 PROTEIN"/>
    <property type="match status" value="1"/>
</dbReference>
<feature type="region of interest" description="Disordered" evidence="1">
    <location>
        <begin position="1"/>
        <end position="38"/>
    </location>
</feature>
<name>A0A834T635_9FABA</name>
<comment type="caution">
    <text evidence="2">The sequence shown here is derived from an EMBL/GenBank/DDBJ whole genome shotgun (WGS) entry which is preliminary data.</text>
</comment>
<organism evidence="2 3">
    <name type="scientific">Senna tora</name>
    <dbReference type="NCBI Taxonomy" id="362788"/>
    <lineage>
        <taxon>Eukaryota</taxon>
        <taxon>Viridiplantae</taxon>
        <taxon>Streptophyta</taxon>
        <taxon>Embryophyta</taxon>
        <taxon>Tracheophyta</taxon>
        <taxon>Spermatophyta</taxon>
        <taxon>Magnoliopsida</taxon>
        <taxon>eudicotyledons</taxon>
        <taxon>Gunneridae</taxon>
        <taxon>Pentapetalae</taxon>
        <taxon>rosids</taxon>
        <taxon>fabids</taxon>
        <taxon>Fabales</taxon>
        <taxon>Fabaceae</taxon>
        <taxon>Caesalpinioideae</taxon>
        <taxon>Cassia clade</taxon>
        <taxon>Senna</taxon>
    </lineage>
</organism>
<dbReference type="Proteomes" id="UP000634136">
    <property type="component" value="Unassembled WGS sequence"/>
</dbReference>
<feature type="compositionally biased region" description="Basic and acidic residues" evidence="1">
    <location>
        <begin position="1"/>
        <end position="20"/>
    </location>
</feature>
<dbReference type="PANTHER" id="PTHR36741">
    <property type="entry name" value="OS07G0100500 PROTEIN"/>
    <property type="match status" value="1"/>
</dbReference>
<dbReference type="EMBL" id="JAAIUW010000009">
    <property type="protein sequence ID" value="KAF7816354.1"/>
    <property type="molecule type" value="Genomic_DNA"/>
</dbReference>
<feature type="region of interest" description="Disordered" evidence="1">
    <location>
        <begin position="315"/>
        <end position="336"/>
    </location>
</feature>
<protein>
    <recommendedName>
        <fullName evidence="4">Flocculation protein</fullName>
    </recommendedName>
</protein>